<keyword evidence="2" id="KW-1185">Reference proteome</keyword>
<reference evidence="1 2" key="2">
    <citation type="journal article" date="2022" name="Mol. Ecol. Resour.">
        <title>The genomes of chicory, endive, great burdock and yacon provide insights into Asteraceae paleo-polyploidization history and plant inulin production.</title>
        <authorList>
            <person name="Fan W."/>
            <person name="Wang S."/>
            <person name="Wang H."/>
            <person name="Wang A."/>
            <person name="Jiang F."/>
            <person name="Liu H."/>
            <person name="Zhao H."/>
            <person name="Xu D."/>
            <person name="Zhang Y."/>
        </authorList>
    </citation>
    <scope>NUCLEOTIDE SEQUENCE [LARGE SCALE GENOMIC DNA]</scope>
    <source>
        <strain evidence="2">cv. Yunnan</strain>
        <tissue evidence="1">Leaves</tissue>
    </source>
</reference>
<protein>
    <submittedName>
        <fullName evidence="1">Uncharacterized protein</fullName>
    </submittedName>
</protein>
<gene>
    <name evidence="1" type="ORF">L1987_20370</name>
</gene>
<dbReference type="EMBL" id="CM042024">
    <property type="protein sequence ID" value="KAI3810748.1"/>
    <property type="molecule type" value="Genomic_DNA"/>
</dbReference>
<comment type="caution">
    <text evidence="1">The sequence shown here is derived from an EMBL/GenBank/DDBJ whole genome shotgun (WGS) entry which is preliminary data.</text>
</comment>
<organism evidence="1 2">
    <name type="scientific">Smallanthus sonchifolius</name>
    <dbReference type="NCBI Taxonomy" id="185202"/>
    <lineage>
        <taxon>Eukaryota</taxon>
        <taxon>Viridiplantae</taxon>
        <taxon>Streptophyta</taxon>
        <taxon>Embryophyta</taxon>
        <taxon>Tracheophyta</taxon>
        <taxon>Spermatophyta</taxon>
        <taxon>Magnoliopsida</taxon>
        <taxon>eudicotyledons</taxon>
        <taxon>Gunneridae</taxon>
        <taxon>Pentapetalae</taxon>
        <taxon>asterids</taxon>
        <taxon>campanulids</taxon>
        <taxon>Asterales</taxon>
        <taxon>Asteraceae</taxon>
        <taxon>Asteroideae</taxon>
        <taxon>Heliantheae alliance</taxon>
        <taxon>Millerieae</taxon>
        <taxon>Smallanthus</taxon>
    </lineage>
</organism>
<dbReference type="Proteomes" id="UP001056120">
    <property type="component" value="Linkage Group LG07"/>
</dbReference>
<proteinExistence type="predicted"/>
<evidence type="ECO:0000313" key="1">
    <source>
        <dbReference type="EMBL" id="KAI3810748.1"/>
    </source>
</evidence>
<name>A0ACB9ISU8_9ASTR</name>
<evidence type="ECO:0000313" key="2">
    <source>
        <dbReference type="Proteomes" id="UP001056120"/>
    </source>
</evidence>
<accession>A0ACB9ISU8</accession>
<reference evidence="2" key="1">
    <citation type="journal article" date="2022" name="Mol. Ecol. Resour.">
        <title>The genomes of chicory, endive, great burdock and yacon provide insights into Asteraceae palaeo-polyploidization history and plant inulin production.</title>
        <authorList>
            <person name="Fan W."/>
            <person name="Wang S."/>
            <person name="Wang H."/>
            <person name="Wang A."/>
            <person name="Jiang F."/>
            <person name="Liu H."/>
            <person name="Zhao H."/>
            <person name="Xu D."/>
            <person name="Zhang Y."/>
        </authorList>
    </citation>
    <scope>NUCLEOTIDE SEQUENCE [LARGE SCALE GENOMIC DNA]</scope>
    <source>
        <strain evidence="2">cv. Yunnan</strain>
    </source>
</reference>
<sequence>MLEREIRIRRISNFNCNIPLQTVILKCCDIFNGAFDSDEAECLCYLVRQNSLLGFPLNVTKLLSLSDLCSVNNNSQANSLESICSGSPTLPPLIATPNKPPSGSNAPPPPRRTLHHPPPSTITKPNNASTQNTAKPSRPEQSNNQELTNAANIWCFFFQFVYFIIHHNIAGMED</sequence>